<dbReference type="GO" id="GO:0000030">
    <property type="term" value="F:mannosyltransferase activity"/>
    <property type="evidence" value="ECO:0007669"/>
    <property type="project" value="InterPro"/>
</dbReference>
<dbReference type="GO" id="GO:0006493">
    <property type="term" value="P:protein O-linked glycosylation"/>
    <property type="evidence" value="ECO:0007669"/>
    <property type="project" value="InterPro"/>
</dbReference>
<feature type="transmembrane region" description="Helical" evidence="8">
    <location>
        <begin position="89"/>
        <end position="109"/>
    </location>
</feature>
<dbReference type="GO" id="GO:0009103">
    <property type="term" value="P:lipopolysaccharide biosynthetic process"/>
    <property type="evidence" value="ECO:0007669"/>
    <property type="project" value="UniProtKB-ARBA"/>
</dbReference>
<keyword evidence="5 8" id="KW-0812">Transmembrane</keyword>
<organism evidence="10 11">
    <name type="scientific">Candidatus Shapirobacteria bacterium CG09_land_8_20_14_0_10_39_12</name>
    <dbReference type="NCBI Taxonomy" id="1974885"/>
    <lineage>
        <taxon>Bacteria</taxon>
        <taxon>Candidatus Shapironibacteriota</taxon>
    </lineage>
</organism>
<comment type="subcellular location">
    <subcellularLocation>
        <location evidence="1">Cell membrane</location>
        <topology evidence="1">Multi-pass membrane protein</topology>
    </subcellularLocation>
</comment>
<dbReference type="GO" id="GO:0005886">
    <property type="term" value="C:plasma membrane"/>
    <property type="evidence" value="ECO:0007669"/>
    <property type="project" value="UniProtKB-SubCell"/>
</dbReference>
<feature type="transmembrane region" description="Helical" evidence="8">
    <location>
        <begin position="174"/>
        <end position="207"/>
    </location>
</feature>
<evidence type="ECO:0000313" key="11">
    <source>
        <dbReference type="Proteomes" id="UP000230775"/>
    </source>
</evidence>
<dbReference type="EMBL" id="PEZI01000026">
    <property type="protein sequence ID" value="PIS14730.1"/>
    <property type="molecule type" value="Genomic_DNA"/>
</dbReference>
<accession>A0A2H0WPZ5</accession>
<dbReference type="Pfam" id="PF02366">
    <property type="entry name" value="PMT"/>
    <property type="match status" value="1"/>
</dbReference>
<evidence type="ECO:0000259" key="9">
    <source>
        <dbReference type="Pfam" id="PF02366"/>
    </source>
</evidence>
<feature type="transmembrane region" description="Helical" evidence="8">
    <location>
        <begin position="145"/>
        <end position="162"/>
    </location>
</feature>
<feature type="transmembrane region" description="Helical" evidence="8">
    <location>
        <begin position="287"/>
        <end position="312"/>
    </location>
</feature>
<feature type="transmembrane region" description="Helical" evidence="8">
    <location>
        <begin position="116"/>
        <end position="139"/>
    </location>
</feature>
<dbReference type="Proteomes" id="UP000230775">
    <property type="component" value="Unassembled WGS sequence"/>
</dbReference>
<evidence type="ECO:0000256" key="4">
    <source>
        <dbReference type="ARBA" id="ARBA00022679"/>
    </source>
</evidence>
<keyword evidence="6 8" id="KW-1133">Transmembrane helix</keyword>
<feature type="transmembrane region" description="Helical" evidence="8">
    <location>
        <begin position="378"/>
        <end position="403"/>
    </location>
</feature>
<evidence type="ECO:0000256" key="8">
    <source>
        <dbReference type="SAM" id="Phobius"/>
    </source>
</evidence>
<evidence type="ECO:0000256" key="7">
    <source>
        <dbReference type="ARBA" id="ARBA00023136"/>
    </source>
</evidence>
<dbReference type="InterPro" id="IPR003342">
    <property type="entry name" value="ArnT-like_N"/>
</dbReference>
<evidence type="ECO:0000256" key="5">
    <source>
        <dbReference type="ARBA" id="ARBA00022692"/>
    </source>
</evidence>
<feature type="transmembrane region" description="Helical" evidence="8">
    <location>
        <begin position="324"/>
        <end position="344"/>
    </location>
</feature>
<keyword evidence="7 8" id="KW-0472">Membrane</keyword>
<protein>
    <recommendedName>
        <fullName evidence="9">ArnT-like N-terminal domain-containing protein</fullName>
    </recommendedName>
</protein>
<evidence type="ECO:0000313" key="10">
    <source>
        <dbReference type="EMBL" id="PIS14730.1"/>
    </source>
</evidence>
<sequence length="576" mass="66797">MKKPLWELIIILLFAAIVRFGGLNWCLPYNPHPDEWNMVRAITQLTWEEKLNPHFFAYGQFPLYLTYFSAKLYNQTPWINLSQIDTQEAIFFLRFWSAVAGIGTVFLVYLISKRFLAVNCSLLATTLAVFTPGLIQISHFGTTESVLSFFFLLILLFSFLILENPRLAARQAKLKYYIFSGIIFGLAVGTKISALIFGFPVFLVFILQLLKKRTQIRNIGIHFLKNLSFLFFTALLTFISSPYLVLAFKDSRGILLYEASVATGKSAVFYTRQFINTTPVIFQLKKIFPYALGWPIFILGAAGLVFSILVLLRKSKNLPPITNYQLLITVLAFLSYFLSQAFLFTKWTRFMAPIFAFFPIFAAFFIQKIVYVLRSKPLITNCSLLITFIAILPGLFFSSIYFLPDIRFTASDWIYKNIPAESLILFDTGNVVDIPINSPKTPKPLKAPNYQLISFDFYHLDENPELFPKLVNYLEESNYIIVPSRRSFMNHMRFPDKYPLTSRYYELLFSGKLGFSEIKIFHPFPTFQISNFKFQIDDERSEETFTVFDHPTIRIYKKIKQLTKEDYNSLFKNETI</sequence>
<evidence type="ECO:0000256" key="1">
    <source>
        <dbReference type="ARBA" id="ARBA00004651"/>
    </source>
</evidence>
<proteinExistence type="predicted"/>
<feature type="transmembrane region" description="Helical" evidence="8">
    <location>
        <begin position="227"/>
        <end position="248"/>
    </location>
</feature>
<keyword evidence="3" id="KW-0328">Glycosyltransferase</keyword>
<dbReference type="PANTHER" id="PTHR33908:SF11">
    <property type="entry name" value="MEMBRANE PROTEIN"/>
    <property type="match status" value="1"/>
</dbReference>
<feature type="domain" description="ArnT-like N-terminal" evidence="9">
    <location>
        <begin position="75"/>
        <end position="232"/>
    </location>
</feature>
<dbReference type="PANTHER" id="PTHR33908">
    <property type="entry name" value="MANNOSYLTRANSFERASE YKCB-RELATED"/>
    <property type="match status" value="1"/>
</dbReference>
<dbReference type="AlphaFoldDB" id="A0A2H0WPZ5"/>
<evidence type="ECO:0000256" key="6">
    <source>
        <dbReference type="ARBA" id="ARBA00022989"/>
    </source>
</evidence>
<keyword evidence="2" id="KW-1003">Cell membrane</keyword>
<comment type="caution">
    <text evidence="10">The sequence shown here is derived from an EMBL/GenBank/DDBJ whole genome shotgun (WGS) entry which is preliminary data.</text>
</comment>
<feature type="transmembrane region" description="Helical" evidence="8">
    <location>
        <begin position="350"/>
        <end position="366"/>
    </location>
</feature>
<dbReference type="InterPro" id="IPR050297">
    <property type="entry name" value="LipidA_mod_glycosyltrf_83"/>
</dbReference>
<reference evidence="11" key="1">
    <citation type="submission" date="2017-09" db="EMBL/GenBank/DDBJ databases">
        <title>Depth-based differentiation of microbial function through sediment-hosted aquifers and enrichment of novel symbionts in the deep terrestrial subsurface.</title>
        <authorList>
            <person name="Probst A.J."/>
            <person name="Ladd B."/>
            <person name="Jarett J.K."/>
            <person name="Geller-Mcgrath D.E."/>
            <person name="Sieber C.M.K."/>
            <person name="Emerson J.B."/>
            <person name="Anantharaman K."/>
            <person name="Thomas B.C."/>
            <person name="Malmstrom R."/>
            <person name="Stieglmeier M."/>
            <person name="Klingl A."/>
            <person name="Woyke T."/>
            <person name="Ryan C.M."/>
            <person name="Banfield J.F."/>
        </authorList>
    </citation>
    <scope>NUCLEOTIDE SEQUENCE [LARGE SCALE GENOMIC DNA]</scope>
</reference>
<feature type="transmembrane region" description="Helical" evidence="8">
    <location>
        <begin position="255"/>
        <end position="275"/>
    </location>
</feature>
<dbReference type="GO" id="GO:0016763">
    <property type="term" value="F:pentosyltransferase activity"/>
    <property type="evidence" value="ECO:0007669"/>
    <property type="project" value="TreeGrafter"/>
</dbReference>
<evidence type="ECO:0000256" key="3">
    <source>
        <dbReference type="ARBA" id="ARBA00022676"/>
    </source>
</evidence>
<name>A0A2H0WPZ5_9BACT</name>
<gene>
    <name evidence="10" type="ORF">COT64_01070</name>
</gene>
<keyword evidence="4" id="KW-0808">Transferase</keyword>
<evidence type="ECO:0000256" key="2">
    <source>
        <dbReference type="ARBA" id="ARBA00022475"/>
    </source>
</evidence>